<proteinExistence type="predicted"/>
<dbReference type="Proteomes" id="UP000750502">
    <property type="component" value="Unassembled WGS sequence"/>
</dbReference>
<reference evidence="2" key="1">
    <citation type="journal article" date="2020" name="bioRxiv">
        <title>Historical genomics reveals the evolutionary mechanisms behind multiple outbreaks of the host-specific coffee wilt pathogen Fusarium xylarioides.</title>
        <authorList>
            <person name="Peck D."/>
            <person name="Nowell R.W."/>
            <person name="Flood J."/>
            <person name="Ryan M.J."/>
            <person name="Barraclough T.G."/>
        </authorList>
    </citation>
    <scope>NUCLEOTIDE SEQUENCE</scope>
    <source>
        <strain evidence="2">IMI 127659i</strain>
    </source>
</reference>
<sequence>MFPRPWQLLCEQAPDDDSRKRMDFKIVRYDAGEDTISPVVFVEVKRPGGSVRDVEEQGFAVAMSAINAYGMTGIYVLTVWGLKFRAWYVTKQSQFLDPLFGYAVQAKKETYLDMTTLTSVLELKKTIKLIKNEHLLQ</sequence>
<evidence type="ECO:0000256" key="1">
    <source>
        <dbReference type="SAM" id="Phobius"/>
    </source>
</evidence>
<name>A0A9P7L9G2_9HYPO</name>
<keyword evidence="1" id="KW-0812">Transmembrane</keyword>
<keyword evidence="3" id="KW-1185">Reference proteome</keyword>
<keyword evidence="1" id="KW-0472">Membrane</keyword>
<organism evidence="2 3">
    <name type="scientific">Fusarium xylarioides</name>
    <dbReference type="NCBI Taxonomy" id="221167"/>
    <lineage>
        <taxon>Eukaryota</taxon>
        <taxon>Fungi</taxon>
        <taxon>Dikarya</taxon>
        <taxon>Ascomycota</taxon>
        <taxon>Pezizomycotina</taxon>
        <taxon>Sordariomycetes</taxon>
        <taxon>Hypocreomycetidae</taxon>
        <taxon>Hypocreales</taxon>
        <taxon>Nectriaceae</taxon>
        <taxon>Fusarium</taxon>
        <taxon>Fusarium fujikuroi species complex</taxon>
    </lineage>
</organism>
<dbReference type="AlphaFoldDB" id="A0A9P7L9G2"/>
<evidence type="ECO:0000313" key="3">
    <source>
        <dbReference type="Proteomes" id="UP000750502"/>
    </source>
</evidence>
<evidence type="ECO:0000313" key="2">
    <source>
        <dbReference type="EMBL" id="KAG5769059.1"/>
    </source>
</evidence>
<feature type="transmembrane region" description="Helical" evidence="1">
    <location>
        <begin position="59"/>
        <end position="82"/>
    </location>
</feature>
<accession>A0A9P7L9G2</accession>
<reference evidence="2" key="2">
    <citation type="submission" date="2020-10" db="EMBL/GenBank/DDBJ databases">
        <authorList>
            <person name="Peck L.D."/>
            <person name="Nowell R.W."/>
            <person name="Flood J."/>
            <person name="Ryan M.J."/>
            <person name="Barraclough T.G."/>
        </authorList>
    </citation>
    <scope>NUCLEOTIDE SEQUENCE</scope>
    <source>
        <strain evidence="2">IMI 127659i</strain>
    </source>
</reference>
<dbReference type="EMBL" id="JADFTT010000087">
    <property type="protein sequence ID" value="KAG5769059.1"/>
    <property type="molecule type" value="Genomic_DNA"/>
</dbReference>
<comment type="caution">
    <text evidence="2">The sequence shown here is derived from an EMBL/GenBank/DDBJ whole genome shotgun (WGS) entry which is preliminary data.</text>
</comment>
<gene>
    <name evidence="2" type="ORF">H9Q72_003612</name>
</gene>
<protein>
    <submittedName>
        <fullName evidence="2">Uncharacterized protein</fullName>
    </submittedName>
</protein>
<dbReference type="OrthoDB" id="5090566at2759"/>
<keyword evidence="1" id="KW-1133">Transmembrane helix</keyword>